<organism evidence="1 2">
    <name type="scientific">Mucilaginibacter angelicae</name>
    <dbReference type="NCBI Taxonomy" id="869718"/>
    <lineage>
        <taxon>Bacteria</taxon>
        <taxon>Pseudomonadati</taxon>
        <taxon>Bacteroidota</taxon>
        <taxon>Sphingobacteriia</taxon>
        <taxon>Sphingobacteriales</taxon>
        <taxon>Sphingobacteriaceae</taxon>
        <taxon>Mucilaginibacter</taxon>
    </lineage>
</organism>
<reference evidence="1 2" key="1">
    <citation type="submission" date="2024-09" db="EMBL/GenBank/DDBJ databases">
        <authorList>
            <person name="Sun Q."/>
            <person name="Mori K."/>
        </authorList>
    </citation>
    <scope>NUCLEOTIDE SEQUENCE [LARGE SCALE GENOMIC DNA]</scope>
    <source>
        <strain evidence="1 2">NCAIM B.02415</strain>
    </source>
</reference>
<evidence type="ECO:0000313" key="1">
    <source>
        <dbReference type="EMBL" id="MFC0515821.1"/>
    </source>
</evidence>
<dbReference type="Proteomes" id="UP001589828">
    <property type="component" value="Unassembled WGS sequence"/>
</dbReference>
<evidence type="ECO:0008006" key="3">
    <source>
        <dbReference type="Google" id="ProtNLM"/>
    </source>
</evidence>
<dbReference type="PROSITE" id="PS51257">
    <property type="entry name" value="PROKAR_LIPOPROTEIN"/>
    <property type="match status" value="1"/>
</dbReference>
<evidence type="ECO:0000313" key="2">
    <source>
        <dbReference type="Proteomes" id="UP001589828"/>
    </source>
</evidence>
<gene>
    <name evidence="1" type="ORF">ACFFGT_16485</name>
</gene>
<sequence length="56" mass="5828">MKTKLFLALLAGVLLLGACGRSSKYEQLREDKASAADTVTVSADSASVEKSPTKLG</sequence>
<comment type="caution">
    <text evidence="1">The sequence shown here is derived from an EMBL/GenBank/DDBJ whole genome shotgun (WGS) entry which is preliminary data.</text>
</comment>
<protein>
    <recommendedName>
        <fullName evidence="3">Lipoprotein</fullName>
    </recommendedName>
</protein>
<dbReference type="RefSeq" id="WP_377023621.1">
    <property type="nucleotide sequence ID" value="NZ_JBHLTS010000022.1"/>
</dbReference>
<accession>A0ABV6L8P7</accession>
<dbReference type="EMBL" id="JBHLTS010000022">
    <property type="protein sequence ID" value="MFC0515821.1"/>
    <property type="molecule type" value="Genomic_DNA"/>
</dbReference>
<name>A0ABV6L8P7_9SPHI</name>
<proteinExistence type="predicted"/>
<keyword evidence="2" id="KW-1185">Reference proteome</keyword>